<sequence length="259" mass="27718">MRTLRTVLLAMVLMFAQAIIGSTLPLLFLDRTSPLVSLLGPLGITLTALLLVYVVRRFLDRRPWSSLGWHRPWHLLLGVLAGALPILAAFGTAMAMGAGTWVPVDASVLLGQLPLGAVLLLLNQAFPEELLWRGHVFDTLSQRLSPRAVLIITSVAFGSMHVFSQGSGTTIGDKLLYVLMATALGFAAGAARVRGGGLWMAAGVHLGFHLGMRSMPVKPENFGVLLVLMAIGLALAGAVLLRDQGVFRRSPRARDQVAT</sequence>
<dbReference type="EMBL" id="VDLX02000025">
    <property type="protein sequence ID" value="KAB8188398.1"/>
    <property type="molecule type" value="Genomic_DNA"/>
</dbReference>
<dbReference type="GO" id="GO:0006508">
    <property type="term" value="P:proteolysis"/>
    <property type="evidence" value="ECO:0007669"/>
    <property type="project" value="UniProtKB-KW"/>
</dbReference>
<dbReference type="AlphaFoldDB" id="A0A5C4VFA1"/>
<comment type="caution">
    <text evidence="2">The sequence shown here is derived from an EMBL/GenBank/DDBJ whole genome shotgun (WGS) entry which is preliminary data.</text>
</comment>
<dbReference type="RefSeq" id="WP_139636990.1">
    <property type="nucleotide sequence ID" value="NZ_CP045572.1"/>
</dbReference>
<protein>
    <submittedName>
        <fullName evidence="2">CPBP family intramembrane metalloprotease</fullName>
    </submittedName>
</protein>
<accession>A0A5P9YW06</accession>
<keyword evidence="2" id="KW-0645">Protease</keyword>
<dbReference type="GO" id="GO:0080120">
    <property type="term" value="P:CAAX-box protein maturation"/>
    <property type="evidence" value="ECO:0007669"/>
    <property type="project" value="UniProtKB-ARBA"/>
</dbReference>
<keyword evidence="3" id="KW-1185">Reference proteome</keyword>
<evidence type="ECO:0000313" key="3">
    <source>
        <dbReference type="Proteomes" id="UP000312512"/>
    </source>
</evidence>
<evidence type="ECO:0000313" key="2">
    <source>
        <dbReference type="EMBL" id="KAB8188398.1"/>
    </source>
</evidence>
<feature type="domain" description="CAAX prenyl protease 2/Lysostaphin resistance protein A-like" evidence="1">
    <location>
        <begin position="114"/>
        <end position="208"/>
    </location>
</feature>
<keyword evidence="2" id="KW-0482">Metalloprotease</keyword>
<reference evidence="2 3" key="1">
    <citation type="submission" date="2019-10" db="EMBL/GenBank/DDBJ databases">
        <title>Nonomuraea sp. nov., isolated from Phyllanthus amarus.</title>
        <authorList>
            <person name="Klykleung N."/>
            <person name="Tanasupawat S."/>
        </authorList>
    </citation>
    <scope>NUCLEOTIDE SEQUENCE [LARGE SCALE GENOMIC DNA]</scope>
    <source>
        <strain evidence="2 3">PA1-10</strain>
    </source>
</reference>
<organism evidence="2 3">
    <name type="scientific">Nonomuraea phyllanthi</name>
    <dbReference type="NCBI Taxonomy" id="2219224"/>
    <lineage>
        <taxon>Bacteria</taxon>
        <taxon>Bacillati</taxon>
        <taxon>Actinomycetota</taxon>
        <taxon>Actinomycetes</taxon>
        <taxon>Streptosporangiales</taxon>
        <taxon>Streptosporangiaceae</taxon>
        <taxon>Nonomuraea</taxon>
    </lineage>
</organism>
<dbReference type="GO" id="GO:0004175">
    <property type="term" value="F:endopeptidase activity"/>
    <property type="evidence" value="ECO:0007669"/>
    <property type="project" value="UniProtKB-ARBA"/>
</dbReference>
<dbReference type="PANTHER" id="PTHR39430:SF1">
    <property type="entry name" value="PROTEASE"/>
    <property type="match status" value="1"/>
</dbReference>
<accession>A0A5C4VFA1</accession>
<dbReference type="Proteomes" id="UP000312512">
    <property type="component" value="Unassembled WGS sequence"/>
</dbReference>
<dbReference type="InterPro" id="IPR003675">
    <property type="entry name" value="Rce1/LyrA-like_dom"/>
</dbReference>
<name>A0A5C4VFA1_9ACTN</name>
<dbReference type="GO" id="GO:0008237">
    <property type="term" value="F:metallopeptidase activity"/>
    <property type="evidence" value="ECO:0007669"/>
    <property type="project" value="UniProtKB-KW"/>
</dbReference>
<keyword evidence="2" id="KW-0378">Hydrolase</keyword>
<dbReference type="OrthoDB" id="6059004at2"/>
<gene>
    <name evidence="2" type="ORF">FH608_043935</name>
</gene>
<dbReference type="Pfam" id="PF02517">
    <property type="entry name" value="Rce1-like"/>
    <property type="match status" value="1"/>
</dbReference>
<evidence type="ECO:0000259" key="1">
    <source>
        <dbReference type="Pfam" id="PF02517"/>
    </source>
</evidence>
<dbReference type="PANTHER" id="PTHR39430">
    <property type="entry name" value="MEMBRANE-ASSOCIATED PROTEASE-RELATED"/>
    <property type="match status" value="1"/>
</dbReference>
<proteinExistence type="predicted"/>